<dbReference type="PANTHER" id="PTHR42748:SF31">
    <property type="entry name" value="NMRA-LIKE DOMAIN-CONTAINING PROTEIN-RELATED"/>
    <property type="match status" value="1"/>
</dbReference>
<dbReference type="PANTHER" id="PTHR42748">
    <property type="entry name" value="NITROGEN METABOLITE REPRESSION PROTEIN NMRA FAMILY MEMBER"/>
    <property type="match status" value="1"/>
</dbReference>
<protein>
    <recommendedName>
        <fullName evidence="3">NmrA-like domain-containing protein</fullName>
    </recommendedName>
</protein>
<dbReference type="InterPro" id="IPR051164">
    <property type="entry name" value="NmrA-like_oxidored"/>
</dbReference>
<dbReference type="InterPro" id="IPR036291">
    <property type="entry name" value="NAD(P)-bd_dom_sf"/>
</dbReference>
<proteinExistence type="inferred from homology"/>
<comment type="caution">
    <text evidence="4">The sequence shown here is derived from an EMBL/GenBank/DDBJ whole genome shotgun (WGS) entry which is preliminary data.</text>
</comment>
<evidence type="ECO:0000256" key="1">
    <source>
        <dbReference type="ARBA" id="ARBA00006328"/>
    </source>
</evidence>
<comment type="similarity">
    <text evidence="1">Belongs to the NmrA-type oxidoreductase family.</text>
</comment>
<evidence type="ECO:0000256" key="2">
    <source>
        <dbReference type="ARBA" id="ARBA00022857"/>
    </source>
</evidence>
<dbReference type="CDD" id="cd05251">
    <property type="entry name" value="NmrA_like_SDR_a"/>
    <property type="match status" value="1"/>
</dbReference>
<keyword evidence="2" id="KW-0521">NADP</keyword>
<dbReference type="GO" id="GO:0005634">
    <property type="term" value="C:nucleus"/>
    <property type="evidence" value="ECO:0007669"/>
    <property type="project" value="TreeGrafter"/>
</dbReference>
<dbReference type="InterPro" id="IPR008030">
    <property type="entry name" value="NmrA-like"/>
</dbReference>
<evidence type="ECO:0000313" key="5">
    <source>
        <dbReference type="Proteomes" id="UP001220324"/>
    </source>
</evidence>
<name>A0AAD6CR33_9EURO</name>
<evidence type="ECO:0000313" key="4">
    <source>
        <dbReference type="EMBL" id="KAJ5533531.1"/>
    </source>
</evidence>
<sequence length="306" mass="33372">MSKLITVFGATGNQGGSVIRTILADSDLSKEFHIRGVTRDVNKGSSKALTAQGVEVVQGDMSSSEDMKRVVQGSHTVFLVTNFWEHQSAEPEIVQGKTVADACKTEGVKHLIFSSLIDVTKESNGRLIHVTHFDGKAEVERYIRQTGLPASFVMPGIFTTELFNLIHKQGDGSCILATPTTTQSPAPFIDIVADMGNFVRAALLNKPKSGANTIYASSDYYKWDDIPSHFEAATGKKLIVVTVSGEVFKSFLHGLSPEMGEEVYENLMLLEDPGYYAGADLTASLDLLSEKPVGLTEFFTLNKDKW</sequence>
<keyword evidence="5" id="KW-1185">Reference proteome</keyword>
<dbReference type="EMBL" id="JAQIZZ010000007">
    <property type="protein sequence ID" value="KAJ5533531.1"/>
    <property type="molecule type" value="Genomic_DNA"/>
</dbReference>
<dbReference type="AlphaFoldDB" id="A0AAD6CR33"/>
<gene>
    <name evidence="4" type="ORF">N7494_010083</name>
</gene>
<reference evidence="4 5" key="1">
    <citation type="journal article" date="2023" name="IMA Fungus">
        <title>Comparative genomic study of the Penicillium genus elucidates a diverse pangenome and 15 lateral gene transfer events.</title>
        <authorList>
            <person name="Petersen C."/>
            <person name="Sorensen T."/>
            <person name="Nielsen M.R."/>
            <person name="Sondergaard T.E."/>
            <person name="Sorensen J.L."/>
            <person name="Fitzpatrick D.A."/>
            <person name="Frisvad J.C."/>
            <person name="Nielsen K.L."/>
        </authorList>
    </citation>
    <scope>NUCLEOTIDE SEQUENCE [LARGE SCALE GENOMIC DNA]</scope>
    <source>
        <strain evidence="4 5">IBT 35679</strain>
    </source>
</reference>
<dbReference type="Gene3D" id="3.40.50.720">
    <property type="entry name" value="NAD(P)-binding Rossmann-like Domain"/>
    <property type="match status" value="1"/>
</dbReference>
<feature type="domain" description="NmrA-like" evidence="3">
    <location>
        <begin position="1"/>
        <end position="298"/>
    </location>
</feature>
<dbReference type="SUPFAM" id="SSF51735">
    <property type="entry name" value="NAD(P)-binding Rossmann-fold domains"/>
    <property type="match status" value="1"/>
</dbReference>
<dbReference type="Proteomes" id="UP001220324">
    <property type="component" value="Unassembled WGS sequence"/>
</dbReference>
<dbReference type="Pfam" id="PF05368">
    <property type="entry name" value="NmrA"/>
    <property type="match status" value="1"/>
</dbReference>
<organism evidence="4 5">
    <name type="scientific">Penicillium frequentans</name>
    <dbReference type="NCBI Taxonomy" id="3151616"/>
    <lineage>
        <taxon>Eukaryota</taxon>
        <taxon>Fungi</taxon>
        <taxon>Dikarya</taxon>
        <taxon>Ascomycota</taxon>
        <taxon>Pezizomycotina</taxon>
        <taxon>Eurotiomycetes</taxon>
        <taxon>Eurotiomycetidae</taxon>
        <taxon>Eurotiales</taxon>
        <taxon>Aspergillaceae</taxon>
        <taxon>Penicillium</taxon>
    </lineage>
</organism>
<dbReference type="Gene3D" id="3.90.25.10">
    <property type="entry name" value="UDP-galactose 4-epimerase, domain 1"/>
    <property type="match status" value="1"/>
</dbReference>
<accession>A0AAD6CR33</accession>
<evidence type="ECO:0000259" key="3">
    <source>
        <dbReference type="Pfam" id="PF05368"/>
    </source>
</evidence>